<keyword evidence="4" id="KW-0747">Spliceosome</keyword>
<dbReference type="PANTHER" id="PTHR48030:SF3">
    <property type="entry name" value="SPLICING FACTOR 3B SUBUNIT 4"/>
    <property type="match status" value="1"/>
</dbReference>
<evidence type="ECO:0000256" key="10">
    <source>
        <dbReference type="PROSITE-ProRule" id="PRU00176"/>
    </source>
</evidence>
<dbReference type="EMBL" id="U24189">
    <property type="protein sequence ID" value="AAC47514.1"/>
    <property type="molecule type" value="mRNA"/>
</dbReference>
<proteinExistence type="evidence at transcript level"/>
<evidence type="ECO:0000256" key="4">
    <source>
        <dbReference type="ARBA" id="ARBA00022728"/>
    </source>
</evidence>
<dbReference type="GO" id="GO:0005681">
    <property type="term" value="C:spliceosomal complex"/>
    <property type="evidence" value="ECO:0007669"/>
    <property type="project" value="UniProtKB-KW"/>
</dbReference>
<keyword evidence="3" id="KW-0507">mRNA processing</keyword>
<comment type="similarity">
    <text evidence="2">Belongs to the SF3B4 family.</text>
</comment>
<reference evidence="13" key="1">
    <citation type="journal article" date="1997" name="J. Biochem.">
        <title>Polycistronic expression and RNA-binding specificity of the C. elegans homologue of the spliceosome-associated protein SAP49.</title>
        <authorList>
            <person name="Tanaka Y."/>
            <person name="Ohta A."/>
            <person name="Terashima K."/>
            <person name="Sakamoto H."/>
        </authorList>
    </citation>
    <scope>NUCLEOTIDE SEQUENCE</scope>
    <source>
        <strain evidence="13">N2</strain>
    </source>
</reference>
<keyword evidence="8" id="KW-0539">Nucleus</keyword>
<organism evidence="13">
    <name type="scientific">Caenorhabditis elegans</name>
    <dbReference type="NCBI Taxonomy" id="6239"/>
    <lineage>
        <taxon>Eukaryota</taxon>
        <taxon>Metazoa</taxon>
        <taxon>Ecdysozoa</taxon>
        <taxon>Nematoda</taxon>
        <taxon>Chromadorea</taxon>
        <taxon>Rhabditida</taxon>
        <taxon>Rhabditina</taxon>
        <taxon>Rhabditomorpha</taxon>
        <taxon>Rhabditoidea</taxon>
        <taxon>Rhabditidae</taxon>
        <taxon>Peloderinae</taxon>
        <taxon>Caenorhabditis</taxon>
    </lineage>
</organism>
<evidence type="ECO:0000256" key="8">
    <source>
        <dbReference type="ARBA" id="ARBA00023242"/>
    </source>
</evidence>
<dbReference type="FunFam" id="3.30.70.330:FF:000059">
    <property type="entry name" value="splicing factor 3B subunit 4"/>
    <property type="match status" value="1"/>
</dbReference>
<dbReference type="InterPro" id="IPR000504">
    <property type="entry name" value="RRM_dom"/>
</dbReference>
<evidence type="ECO:0000256" key="5">
    <source>
        <dbReference type="ARBA" id="ARBA00022737"/>
    </source>
</evidence>
<protein>
    <recommendedName>
        <fullName evidence="9">Splicing factor 3B subunit 4</fullName>
    </recommendedName>
</protein>
<dbReference type="Pfam" id="PF00076">
    <property type="entry name" value="RRM_1"/>
    <property type="match status" value="2"/>
</dbReference>
<keyword evidence="5" id="KW-0677">Repeat</keyword>
<evidence type="ECO:0000256" key="6">
    <source>
        <dbReference type="ARBA" id="ARBA00022884"/>
    </source>
</evidence>
<dbReference type="InterPro" id="IPR052084">
    <property type="entry name" value="SF3B4_spliceosome_assoc"/>
</dbReference>
<evidence type="ECO:0000256" key="7">
    <source>
        <dbReference type="ARBA" id="ARBA00023187"/>
    </source>
</evidence>
<evidence type="ECO:0000256" key="9">
    <source>
        <dbReference type="ARBA" id="ARBA00070533"/>
    </source>
</evidence>
<dbReference type="InterPro" id="IPR034158">
    <property type="entry name" value="SF3B4_RRM1"/>
</dbReference>
<feature type="compositionally biased region" description="Pro residues" evidence="11">
    <location>
        <begin position="271"/>
        <end position="335"/>
    </location>
</feature>
<dbReference type="CDD" id="cd12335">
    <property type="entry name" value="RRM2_SF3B4"/>
    <property type="match status" value="1"/>
</dbReference>
<evidence type="ECO:0000256" key="1">
    <source>
        <dbReference type="ARBA" id="ARBA00004123"/>
    </source>
</evidence>
<evidence type="ECO:0000256" key="11">
    <source>
        <dbReference type="SAM" id="MobiDB-lite"/>
    </source>
</evidence>
<dbReference type="GO" id="GO:0008380">
    <property type="term" value="P:RNA splicing"/>
    <property type="evidence" value="ECO:0007669"/>
    <property type="project" value="UniProtKB-KW"/>
</dbReference>
<dbReference type="GO" id="GO:0003723">
    <property type="term" value="F:RNA binding"/>
    <property type="evidence" value="ECO:0007669"/>
    <property type="project" value="UniProtKB-UniRule"/>
</dbReference>
<evidence type="ECO:0000259" key="12">
    <source>
        <dbReference type="PROSITE" id="PS50102"/>
    </source>
</evidence>
<dbReference type="InterPro" id="IPR035979">
    <property type="entry name" value="RBD_domain_sf"/>
</dbReference>
<dbReference type="SMART" id="SM00360">
    <property type="entry name" value="RRM"/>
    <property type="match status" value="2"/>
</dbReference>
<dbReference type="AlphaFoldDB" id="Q17352"/>
<evidence type="ECO:0000256" key="2">
    <source>
        <dbReference type="ARBA" id="ARBA00008363"/>
    </source>
</evidence>
<dbReference type="PIR" id="JC5437">
    <property type="entry name" value="JC5437"/>
</dbReference>
<feature type="domain" description="RRM" evidence="12">
    <location>
        <begin position="110"/>
        <end position="189"/>
    </location>
</feature>
<evidence type="ECO:0000256" key="3">
    <source>
        <dbReference type="ARBA" id="ARBA00022664"/>
    </source>
</evidence>
<dbReference type="CDD" id="cd12334">
    <property type="entry name" value="RRM1_SF3B4"/>
    <property type="match status" value="1"/>
</dbReference>
<accession>Q17352</accession>
<dbReference type="SUPFAM" id="SSF54928">
    <property type="entry name" value="RNA-binding domain, RBD"/>
    <property type="match status" value="1"/>
</dbReference>
<feature type="domain" description="RRM" evidence="12">
    <location>
        <begin position="23"/>
        <end position="101"/>
    </location>
</feature>
<feature type="compositionally biased region" description="Pro residues" evidence="11">
    <location>
        <begin position="343"/>
        <end position="365"/>
    </location>
</feature>
<keyword evidence="6 10" id="KW-0694">RNA-binding</keyword>
<comment type="subcellular location">
    <subcellularLocation>
        <location evidence="1">Nucleus</location>
    </subcellularLocation>
</comment>
<dbReference type="InterPro" id="IPR034159">
    <property type="entry name" value="SF3B4_RRM2"/>
</dbReference>
<dbReference type="FunFam" id="3.30.70.330:FF:000141">
    <property type="entry name" value="Splicing factor 3b subunit 4"/>
    <property type="match status" value="1"/>
</dbReference>
<dbReference type="GO" id="GO:0006397">
    <property type="term" value="P:mRNA processing"/>
    <property type="evidence" value="ECO:0007669"/>
    <property type="project" value="UniProtKB-KW"/>
</dbReference>
<feature type="region of interest" description="Disordered" evidence="11">
    <location>
        <begin position="254"/>
        <end position="398"/>
    </location>
</feature>
<keyword evidence="7" id="KW-0508">mRNA splicing</keyword>
<sequence>MPKYFFLRSEMSAGPIVERNQDATIYVGGLDEKVSESILWELMVQAGPVVSVNMPKDRVTANHQGFGFVEFMGEEDADYAIKILNMIKLYGKPIKVNKASAHEKNMDVGANIFVGNLDPEVDEKLLYDTFSAFGVILQVPKIMRDVDSGTSKGFAFINFASFEASDTALEAMNGQFLCNRAITVSYAFKRDSKGERHGTAAERMLAAQNPLFPKDRPHQVFSDVPLGVPANTPLAMPGVHAAIAAHATGRPGYQPPPLMGMAQSGYQGQYPPVPPPPPSVTPMPPPMPPTPGMTPRPPPPPSSGMWPPPPPPPPGRTPGPPGMPGMPPPPPPSRFGPPGMGGMPPPPPPGMRYPGGMPPPPPPRYPSAGPGMYPPPPPSRPPAPPSGHGMIPPPPPPS</sequence>
<dbReference type="PeptideAtlas" id="Q17352"/>
<dbReference type="Gene3D" id="3.30.70.330">
    <property type="match status" value="2"/>
</dbReference>
<evidence type="ECO:0000313" key="13">
    <source>
        <dbReference type="EMBL" id="AAC47514.1"/>
    </source>
</evidence>
<name>Q17352_CAEEL</name>
<dbReference type="HOGENOM" id="CLU_012062_21_0_1"/>
<dbReference type="PANTHER" id="PTHR48030">
    <property type="entry name" value="SPLICING FACTOR 3B SUBUNIT 4"/>
    <property type="match status" value="1"/>
</dbReference>
<dbReference type="PROSITE" id="PS50102">
    <property type="entry name" value="RRM"/>
    <property type="match status" value="2"/>
</dbReference>
<feature type="compositionally biased region" description="Pro residues" evidence="11">
    <location>
        <begin position="372"/>
        <end position="398"/>
    </location>
</feature>
<dbReference type="InterPro" id="IPR012677">
    <property type="entry name" value="Nucleotide-bd_a/b_plait_sf"/>
</dbReference>